<organism evidence="1 2">
    <name type="scientific">Microbacterium phage Floof</name>
    <dbReference type="NCBI Taxonomy" id="2201433"/>
    <lineage>
        <taxon>Viruses</taxon>
        <taxon>Duplodnaviria</taxon>
        <taxon>Heunggongvirae</taxon>
        <taxon>Uroviricota</taxon>
        <taxon>Caudoviricetes</taxon>
        <taxon>Casidaviridae</taxon>
        <taxon>Percivalvirus</taxon>
        <taxon>Percivalvirus floof</taxon>
    </lineage>
</organism>
<dbReference type="EMBL" id="MH271298">
    <property type="protein sequence ID" value="AWY04884.1"/>
    <property type="molecule type" value="Genomic_DNA"/>
</dbReference>
<accession>A0A2Z4Q4K2</accession>
<proteinExistence type="predicted"/>
<name>A0A2Z4Q4K2_9CAUD</name>
<sequence>MPVSLTRICPICQTEKATPSAFRDPGETGAGRPPKVCYECRTKDVSLQLRQQENVAHRFENREYRRGLAARTDAQVIRDMAAAHPFDRKTCPPVGGCGRIKSTAAFHLNVHQKDGLAPICAECSADAAALRRDS</sequence>
<protein>
    <submittedName>
        <fullName evidence="1">Uncharacterized protein</fullName>
    </submittedName>
</protein>
<dbReference type="Proteomes" id="UP000251585">
    <property type="component" value="Segment"/>
</dbReference>
<evidence type="ECO:0000313" key="2">
    <source>
        <dbReference type="Proteomes" id="UP000251585"/>
    </source>
</evidence>
<evidence type="ECO:0000313" key="1">
    <source>
        <dbReference type="EMBL" id="AWY04884.1"/>
    </source>
</evidence>
<keyword evidence="2" id="KW-1185">Reference proteome</keyword>
<reference evidence="2" key="1">
    <citation type="submission" date="2018-04" db="EMBL/GenBank/DDBJ databases">
        <authorList>
            <person name="Go L.Y."/>
            <person name="Mitchell J.A."/>
        </authorList>
    </citation>
    <scope>NUCLEOTIDE SEQUENCE [LARGE SCALE GENOMIC DNA]</scope>
</reference>
<gene>
    <name evidence="1" type="primary">48</name>
    <name evidence="1" type="ORF">PBI_FLOOF_48</name>
</gene>